<dbReference type="GO" id="GO:0050661">
    <property type="term" value="F:NADP binding"/>
    <property type="evidence" value="ECO:0007669"/>
    <property type="project" value="InterPro"/>
</dbReference>
<accession>A0A9P5BL03</accession>
<evidence type="ECO:0000256" key="3">
    <source>
        <dbReference type="ARBA" id="ARBA00022827"/>
    </source>
</evidence>
<evidence type="ECO:0000313" key="5">
    <source>
        <dbReference type="EMBL" id="KAF4503274.1"/>
    </source>
</evidence>
<dbReference type="PANTHER" id="PTHR42877:SF8">
    <property type="entry name" value="MONOOXYGENASE"/>
    <property type="match status" value="1"/>
</dbReference>
<keyword evidence="4" id="KW-0560">Oxidoreductase</keyword>
<organism evidence="5 6">
    <name type="scientific">Fusarium agapanthi</name>
    <dbReference type="NCBI Taxonomy" id="1803897"/>
    <lineage>
        <taxon>Eukaryota</taxon>
        <taxon>Fungi</taxon>
        <taxon>Dikarya</taxon>
        <taxon>Ascomycota</taxon>
        <taxon>Pezizomycotina</taxon>
        <taxon>Sordariomycetes</taxon>
        <taxon>Hypocreomycetidae</taxon>
        <taxon>Hypocreales</taxon>
        <taxon>Nectriaceae</taxon>
        <taxon>Fusarium</taxon>
        <taxon>Fusarium fujikuroi species complex</taxon>
    </lineage>
</organism>
<dbReference type="GO" id="GO:0004499">
    <property type="term" value="F:N,N-dimethylaniline monooxygenase activity"/>
    <property type="evidence" value="ECO:0007669"/>
    <property type="project" value="InterPro"/>
</dbReference>
<keyword evidence="6" id="KW-1185">Reference proteome</keyword>
<dbReference type="PANTHER" id="PTHR42877">
    <property type="entry name" value="L-ORNITHINE N(5)-MONOOXYGENASE-RELATED"/>
    <property type="match status" value="1"/>
</dbReference>
<dbReference type="SUPFAM" id="SSF51905">
    <property type="entry name" value="FAD/NAD(P)-binding domain"/>
    <property type="match status" value="2"/>
</dbReference>
<comment type="caution">
    <text evidence="5">The sequence shown here is derived from an EMBL/GenBank/DDBJ whole genome shotgun (WGS) entry which is preliminary data.</text>
</comment>
<evidence type="ECO:0000313" key="6">
    <source>
        <dbReference type="Proteomes" id="UP000737391"/>
    </source>
</evidence>
<dbReference type="Pfam" id="PF00743">
    <property type="entry name" value="FMO-like"/>
    <property type="match status" value="1"/>
</dbReference>
<name>A0A9P5BL03_9HYPO</name>
<dbReference type="EMBL" id="LUFC02000028">
    <property type="protein sequence ID" value="KAF4503274.1"/>
    <property type="molecule type" value="Genomic_DNA"/>
</dbReference>
<gene>
    <name evidence="5" type="ORF">FAGAP_428</name>
</gene>
<dbReference type="InterPro" id="IPR020946">
    <property type="entry name" value="Flavin_mOase-like"/>
</dbReference>
<dbReference type="InterPro" id="IPR036188">
    <property type="entry name" value="FAD/NAD-bd_sf"/>
</dbReference>
<keyword evidence="5" id="KW-0503">Monooxygenase</keyword>
<dbReference type="OrthoDB" id="74360at2759"/>
<sequence length="373" mass="41210">MSAQQQKKPRQIRCTIIGAEVSGILMAYKLKRHLNDYVTFKIFEKSPDLGGTCYASSDEIQGYLKGVAKHFDLERYISSNTKVVSARWSKEDSTWTVELEDGSLVTSEILVNAGGILNHPQIPNIEGLSDFSGPLLHTASWDYSIDLRGKRVGVIGAGASSIQLVPSIQPLVQDMKVFIRTPSWIAPPVALPDPDATNYTYSTEEKAIFEANKEIYLDTRKGFPEQKRTRAMFESRMKQLIPDQDLQKKLIPPFEAGCRRINPGEGFLTALQKPNVEPVFDLIERMTRAGIVAGGKEYPADVLVAATGFNTTFRPRFPIIGRNGVNLQDAWQEHPESYLGLGVAGFPNYLIFLGPNTPISNGSLMGSVEATAD</sequence>
<dbReference type="GO" id="GO:0050660">
    <property type="term" value="F:flavin adenine dinucleotide binding"/>
    <property type="evidence" value="ECO:0007669"/>
    <property type="project" value="InterPro"/>
</dbReference>
<reference evidence="5" key="1">
    <citation type="submission" date="2020-01" db="EMBL/GenBank/DDBJ databases">
        <title>Identification and distribution of gene clusters putatively required for synthesis of sphingolipid metabolism inhibitors in phylogenetically diverse species of the filamentous fungus Fusarium.</title>
        <authorList>
            <person name="Kim H.-S."/>
            <person name="Busman M."/>
            <person name="Brown D.W."/>
            <person name="Divon H."/>
            <person name="Uhlig S."/>
            <person name="Proctor R.H."/>
        </authorList>
    </citation>
    <scope>NUCLEOTIDE SEQUENCE</scope>
    <source>
        <strain evidence="5">NRRL 31653</strain>
    </source>
</reference>
<dbReference type="InterPro" id="IPR051209">
    <property type="entry name" value="FAD-bind_Monooxygenase_sf"/>
</dbReference>
<protein>
    <submittedName>
        <fullName evidence="5">Sterigmatocystin biosynthesis monooxygenase stcW</fullName>
    </submittedName>
</protein>
<comment type="similarity">
    <text evidence="1">Belongs to the FAD-binding monooxygenase family.</text>
</comment>
<evidence type="ECO:0000256" key="2">
    <source>
        <dbReference type="ARBA" id="ARBA00022630"/>
    </source>
</evidence>
<evidence type="ECO:0000256" key="4">
    <source>
        <dbReference type="ARBA" id="ARBA00023002"/>
    </source>
</evidence>
<dbReference type="Gene3D" id="3.50.50.60">
    <property type="entry name" value="FAD/NAD(P)-binding domain"/>
    <property type="match status" value="4"/>
</dbReference>
<keyword evidence="2" id="KW-0285">Flavoprotein</keyword>
<evidence type="ECO:0000256" key="1">
    <source>
        <dbReference type="ARBA" id="ARBA00010139"/>
    </source>
</evidence>
<proteinExistence type="inferred from homology"/>
<keyword evidence="3" id="KW-0274">FAD</keyword>
<dbReference type="AlphaFoldDB" id="A0A9P5BL03"/>
<dbReference type="Proteomes" id="UP000737391">
    <property type="component" value="Unassembled WGS sequence"/>
</dbReference>